<sequence length="1008" mass="112652">MIIICPQLKAHGACTDPQCKGYHDVHLCKLCGIFCTSTKCYEAHLASKKHHRKLAGHDGSQYQCTICGTPISGRKSWDQHLQGKRHRRKAEKKGVLPEIAPAIPEAFPGKVFCGICDKQIPEGLWPSHPRSLEHRRKEGYTAFKAALEEAEKDKHGIVLSEGLDFGIMENADAARGALRTLTIESTVPSSRVTIKTVSLSSSFMGRQSPFAITTTAEGAVLAYRRPTAIGIQFSTPHSGRMDDRLEIIFEDTALRVTFVIARPLRAIVGSQADYELLKPIAPFQPRRQTRTQPETQVVSGVPPTSNNIIPYTIKLPKAQIPAPLLAALSEMSSGKALDHIRRVFLPKVINSSTYSRYFKTLLWIEEHRMEHDLERYDIPDAQLERHGVYYHLPVPGLAEKRPSVLIGDRFLVQKHGAVEGHWYEGHVHFVRQASVGLRFDKSFRGWSQQQRYTVRFKLNRIPMRRQHQALDTAFTSDKFLFPRKAHILPLAPRPGVGPIRPFNALIATNPPQLQAVTSILLQQPGSAPFAIFGPPGTGKTITMVEAMKQLLKHKPNTRILATAPSNSAADIIASRLASTLGADELFRLYAPSRPFDLVPDELQPYTYKKRLEGEDKSCFSVPPIPTLKGFKVIVCTCVSASITYGIGIPRGHFTHIFVDEAGQATEPEVMIGIKTMSDKTTNIVLAGDPKQLGPIVRSNIARQLGLEKSYLERLMSMDAYEAQSGHGLSVVKLVKNFRSHPAILKFPNERFYANDLESCGNKNIIRAFEGWKKLPSKKFPIIFHSISGKDNREASSPSFFNIDEVTQVRKYIQLLRDDRQVRVAHNEIGVIAPYHAQCVKIRKMLSGVADEVKVGSVEEFQGQERRVIIISTVRSSRDFVEFDLKHTLGFVANPRRFNVAVTRAQALLIVVGDPNVLSLDPLWRSFLNYVHLNGGWAGPGPTWDTTETVDESGEYDQHIRAAAMTDMNLLARRIEGVVSESVQTGTANEDDDDDDHDANFDKPWRELE</sequence>
<evidence type="ECO:0000256" key="10">
    <source>
        <dbReference type="ARBA" id="ARBA00023158"/>
    </source>
</evidence>
<keyword evidence="9" id="KW-0694">RNA-binding</keyword>
<dbReference type="Gene3D" id="3.40.50.300">
    <property type="entry name" value="P-loop containing nucleotide triphosphate hydrolases"/>
    <property type="match status" value="2"/>
</dbReference>
<dbReference type="GO" id="GO:0032574">
    <property type="term" value="F:5'-3' RNA helicase activity"/>
    <property type="evidence" value="ECO:0007669"/>
    <property type="project" value="InterPro"/>
</dbReference>
<comment type="subcellular location">
    <subcellularLocation>
        <location evidence="1">Cytoplasm</location>
        <location evidence="1">Cytoplasmic ribonucleoprotein granule</location>
    </subcellularLocation>
</comment>
<protein>
    <recommendedName>
        <fullName evidence="3">RNA helicase</fullName>
        <ecNumber evidence="3">3.6.4.13</ecNumber>
    </recommendedName>
</protein>
<dbReference type="GO" id="GO:0031047">
    <property type="term" value="P:regulatory ncRNA-mediated gene silencing"/>
    <property type="evidence" value="ECO:0007669"/>
    <property type="project" value="UniProtKB-KW"/>
</dbReference>
<dbReference type="InterPro" id="IPR026122">
    <property type="entry name" value="MOV-10/SDE3_DEXXQ/H-box"/>
</dbReference>
<organism evidence="14 15">
    <name type="scientific">Suillus plorans</name>
    <dbReference type="NCBI Taxonomy" id="116603"/>
    <lineage>
        <taxon>Eukaryota</taxon>
        <taxon>Fungi</taxon>
        <taxon>Dikarya</taxon>
        <taxon>Basidiomycota</taxon>
        <taxon>Agaricomycotina</taxon>
        <taxon>Agaricomycetes</taxon>
        <taxon>Agaricomycetidae</taxon>
        <taxon>Boletales</taxon>
        <taxon>Suillineae</taxon>
        <taxon>Suillaceae</taxon>
        <taxon>Suillus</taxon>
    </lineage>
</organism>
<name>A0A9P7DI33_9AGAM</name>
<keyword evidence="6" id="KW-0378">Hydrolase</keyword>
<dbReference type="GO" id="GO:0036464">
    <property type="term" value="C:cytoplasmic ribonucleoprotein granule"/>
    <property type="evidence" value="ECO:0007669"/>
    <property type="project" value="UniProtKB-SubCell"/>
</dbReference>
<dbReference type="CDD" id="cd18038">
    <property type="entry name" value="DEXXQc_Helz-like"/>
    <property type="match status" value="1"/>
</dbReference>
<evidence type="ECO:0000313" key="14">
    <source>
        <dbReference type="EMBL" id="KAG1795363.1"/>
    </source>
</evidence>
<dbReference type="SUPFAM" id="SSF52540">
    <property type="entry name" value="P-loop containing nucleoside triphosphate hydrolases"/>
    <property type="match status" value="1"/>
</dbReference>
<dbReference type="OrthoDB" id="6513042at2759"/>
<evidence type="ECO:0000256" key="3">
    <source>
        <dbReference type="ARBA" id="ARBA00012552"/>
    </source>
</evidence>
<comment type="similarity">
    <text evidence="2">Belongs to the DNA2/NAM7 helicase family. SDE3 subfamily.</text>
</comment>
<dbReference type="Pfam" id="PF12874">
    <property type="entry name" value="zf-met"/>
    <property type="match status" value="2"/>
</dbReference>
<dbReference type="GO" id="GO:0016787">
    <property type="term" value="F:hydrolase activity"/>
    <property type="evidence" value="ECO:0007669"/>
    <property type="project" value="UniProtKB-KW"/>
</dbReference>
<dbReference type="PANTHER" id="PTHR45418">
    <property type="entry name" value="CANCER/TESTIS ANTIGEN 55"/>
    <property type="match status" value="1"/>
</dbReference>
<dbReference type="EC" id="3.6.4.13" evidence="3"/>
<dbReference type="Pfam" id="PF21634">
    <property type="entry name" value="MOV-10_beta-barrel"/>
    <property type="match status" value="1"/>
</dbReference>
<feature type="compositionally biased region" description="Basic and acidic residues" evidence="12">
    <location>
        <begin position="997"/>
        <end position="1008"/>
    </location>
</feature>
<feature type="region of interest" description="Disordered" evidence="12">
    <location>
        <begin position="981"/>
        <end position="1008"/>
    </location>
</feature>
<evidence type="ECO:0000256" key="11">
    <source>
        <dbReference type="ARBA" id="ARBA00047984"/>
    </source>
</evidence>
<reference evidence="14" key="1">
    <citation type="journal article" date="2020" name="New Phytol.">
        <title>Comparative genomics reveals dynamic genome evolution in host specialist ectomycorrhizal fungi.</title>
        <authorList>
            <person name="Lofgren L.A."/>
            <person name="Nguyen N.H."/>
            <person name="Vilgalys R."/>
            <person name="Ruytinx J."/>
            <person name="Liao H.L."/>
            <person name="Branco S."/>
            <person name="Kuo A."/>
            <person name="LaButti K."/>
            <person name="Lipzen A."/>
            <person name="Andreopoulos W."/>
            <person name="Pangilinan J."/>
            <person name="Riley R."/>
            <person name="Hundley H."/>
            <person name="Na H."/>
            <person name="Barry K."/>
            <person name="Grigoriev I.V."/>
            <person name="Stajich J.E."/>
            <person name="Kennedy P.G."/>
        </authorList>
    </citation>
    <scope>NUCLEOTIDE SEQUENCE</scope>
    <source>
        <strain evidence="14">S12</strain>
    </source>
</reference>
<keyword evidence="4" id="KW-0963">Cytoplasm</keyword>
<keyword evidence="10" id="KW-0943">RNA-mediated gene silencing</keyword>
<proteinExistence type="inferred from homology"/>
<dbReference type="Pfam" id="PF13086">
    <property type="entry name" value="AAA_11"/>
    <property type="match status" value="2"/>
</dbReference>
<dbReference type="GO" id="GO:0008270">
    <property type="term" value="F:zinc ion binding"/>
    <property type="evidence" value="ECO:0007669"/>
    <property type="project" value="InterPro"/>
</dbReference>
<dbReference type="CDD" id="cd18808">
    <property type="entry name" value="SF1_C_Upf1"/>
    <property type="match status" value="1"/>
</dbReference>
<dbReference type="PANTHER" id="PTHR45418:SF1">
    <property type="entry name" value="CANCER_TESTIS ANTIGEN 55"/>
    <property type="match status" value="1"/>
</dbReference>
<dbReference type="RefSeq" id="XP_041161236.1">
    <property type="nucleotide sequence ID" value="XM_041306422.1"/>
</dbReference>
<evidence type="ECO:0000313" key="15">
    <source>
        <dbReference type="Proteomes" id="UP000719766"/>
    </source>
</evidence>
<keyword evidence="7 14" id="KW-0347">Helicase</keyword>
<dbReference type="InterPro" id="IPR041679">
    <property type="entry name" value="DNA2/NAM7-like_C"/>
</dbReference>
<evidence type="ECO:0000256" key="4">
    <source>
        <dbReference type="ARBA" id="ARBA00022490"/>
    </source>
</evidence>
<dbReference type="GO" id="GO:0005524">
    <property type="term" value="F:ATP binding"/>
    <property type="evidence" value="ECO:0007669"/>
    <property type="project" value="UniProtKB-KW"/>
</dbReference>
<dbReference type="SMART" id="SM00355">
    <property type="entry name" value="ZnF_C2H2"/>
    <property type="match status" value="2"/>
</dbReference>
<dbReference type="InterPro" id="IPR049080">
    <property type="entry name" value="MOV-10-like_beta-barrel"/>
</dbReference>
<dbReference type="InterPro" id="IPR047187">
    <property type="entry name" value="SF1_C_Upf1"/>
</dbReference>
<dbReference type="FunFam" id="3.40.50.300:FF:000608">
    <property type="entry name" value="Mov10 RISC complex RNA helicase"/>
    <property type="match status" value="1"/>
</dbReference>
<dbReference type="InterPro" id="IPR003604">
    <property type="entry name" value="Matrin/U1-like-C_Znf_C2H2"/>
</dbReference>
<evidence type="ECO:0000256" key="12">
    <source>
        <dbReference type="SAM" id="MobiDB-lite"/>
    </source>
</evidence>
<dbReference type="Proteomes" id="UP000719766">
    <property type="component" value="Unassembled WGS sequence"/>
</dbReference>
<dbReference type="PROSITE" id="PS00028">
    <property type="entry name" value="ZINC_FINGER_C2H2_1"/>
    <property type="match status" value="1"/>
</dbReference>
<dbReference type="EMBL" id="JABBWE010000022">
    <property type="protein sequence ID" value="KAG1795363.1"/>
    <property type="molecule type" value="Genomic_DNA"/>
</dbReference>
<evidence type="ECO:0000256" key="2">
    <source>
        <dbReference type="ARBA" id="ARBA00005601"/>
    </source>
</evidence>
<dbReference type="GeneID" id="64600186"/>
<gene>
    <name evidence="14" type="ORF">HD556DRAFT_1442206</name>
</gene>
<dbReference type="SUPFAM" id="SSF57667">
    <property type="entry name" value="beta-beta-alpha zinc fingers"/>
    <property type="match status" value="1"/>
</dbReference>
<evidence type="ECO:0000259" key="13">
    <source>
        <dbReference type="PROSITE" id="PS00028"/>
    </source>
</evidence>
<evidence type="ECO:0000256" key="7">
    <source>
        <dbReference type="ARBA" id="ARBA00022806"/>
    </source>
</evidence>
<dbReference type="Gene3D" id="3.30.160.60">
    <property type="entry name" value="Classic Zinc Finger"/>
    <property type="match status" value="1"/>
</dbReference>
<dbReference type="InterPro" id="IPR027417">
    <property type="entry name" value="P-loop_NTPase"/>
</dbReference>
<dbReference type="InterPro" id="IPR013087">
    <property type="entry name" value="Znf_C2H2_type"/>
</dbReference>
<dbReference type="InterPro" id="IPR041677">
    <property type="entry name" value="DNA2/NAM7_AAA_11"/>
</dbReference>
<dbReference type="Pfam" id="PF13087">
    <property type="entry name" value="AAA_12"/>
    <property type="match status" value="1"/>
</dbReference>
<dbReference type="SMART" id="SM00451">
    <property type="entry name" value="ZnF_U1"/>
    <property type="match status" value="2"/>
</dbReference>
<keyword evidence="8" id="KW-0067">ATP-binding</keyword>
<dbReference type="GO" id="GO:0003723">
    <property type="term" value="F:RNA binding"/>
    <property type="evidence" value="ECO:0007669"/>
    <property type="project" value="UniProtKB-KW"/>
</dbReference>
<keyword evidence="15" id="KW-1185">Reference proteome</keyword>
<dbReference type="AlphaFoldDB" id="A0A9P7DI33"/>
<feature type="domain" description="C2H2-type" evidence="13">
    <location>
        <begin position="64"/>
        <end position="86"/>
    </location>
</feature>
<evidence type="ECO:0000256" key="8">
    <source>
        <dbReference type="ARBA" id="ARBA00022840"/>
    </source>
</evidence>
<accession>A0A9P7DI33</accession>
<dbReference type="InterPro" id="IPR036236">
    <property type="entry name" value="Znf_C2H2_sf"/>
</dbReference>
<comment type="caution">
    <text evidence="14">The sequence shown here is derived from an EMBL/GenBank/DDBJ whole genome shotgun (WGS) entry which is preliminary data.</text>
</comment>
<evidence type="ECO:0000256" key="9">
    <source>
        <dbReference type="ARBA" id="ARBA00022884"/>
    </source>
</evidence>
<evidence type="ECO:0000256" key="1">
    <source>
        <dbReference type="ARBA" id="ARBA00004331"/>
    </source>
</evidence>
<keyword evidence="5" id="KW-0547">Nucleotide-binding</keyword>
<evidence type="ECO:0000256" key="5">
    <source>
        <dbReference type="ARBA" id="ARBA00022741"/>
    </source>
</evidence>
<evidence type="ECO:0000256" key="6">
    <source>
        <dbReference type="ARBA" id="ARBA00022801"/>
    </source>
</evidence>
<comment type="catalytic activity">
    <reaction evidence="11">
        <text>ATP + H2O = ADP + phosphate + H(+)</text>
        <dbReference type="Rhea" id="RHEA:13065"/>
        <dbReference type="ChEBI" id="CHEBI:15377"/>
        <dbReference type="ChEBI" id="CHEBI:15378"/>
        <dbReference type="ChEBI" id="CHEBI:30616"/>
        <dbReference type="ChEBI" id="CHEBI:43474"/>
        <dbReference type="ChEBI" id="CHEBI:456216"/>
        <dbReference type="EC" id="3.6.4.13"/>
    </reaction>
</comment>